<feature type="compositionally biased region" description="Low complexity" evidence="8">
    <location>
        <begin position="306"/>
        <end position="321"/>
    </location>
</feature>
<keyword evidence="6 7" id="KW-0378">Hydrolase</keyword>
<comment type="caution">
    <text evidence="10">The sequence shown here is derived from an EMBL/GenBank/DDBJ whole genome shotgun (WGS) entry which is preliminary data.</text>
</comment>
<evidence type="ECO:0000259" key="9">
    <source>
        <dbReference type="PROSITE" id="PS50123"/>
    </source>
</evidence>
<organism evidence="10 11">
    <name type="scientific">Roseiconus lacunae</name>
    <dbReference type="NCBI Taxonomy" id="2605694"/>
    <lineage>
        <taxon>Bacteria</taxon>
        <taxon>Pseudomonadati</taxon>
        <taxon>Planctomycetota</taxon>
        <taxon>Planctomycetia</taxon>
        <taxon>Pirellulales</taxon>
        <taxon>Pirellulaceae</taxon>
        <taxon>Roseiconus</taxon>
    </lineage>
</organism>
<evidence type="ECO:0000313" key="10">
    <source>
        <dbReference type="EMBL" id="MDM4017258.1"/>
    </source>
</evidence>
<dbReference type="InterPro" id="IPR022641">
    <property type="entry name" value="CheR_N"/>
</dbReference>
<dbReference type="SUPFAM" id="SSF53335">
    <property type="entry name" value="S-adenosyl-L-methionine-dependent methyltransferases"/>
    <property type="match status" value="1"/>
</dbReference>
<accession>A0ABT7PLQ5</accession>
<dbReference type="InterPro" id="IPR005659">
    <property type="entry name" value="Chemorcpt_Glu_NH3ase_CheD"/>
</dbReference>
<evidence type="ECO:0000256" key="4">
    <source>
        <dbReference type="ARBA" id="ARBA00022679"/>
    </source>
</evidence>
<comment type="catalytic activity">
    <reaction evidence="1">
        <text>L-glutamyl-[protein] + S-adenosyl-L-methionine = [protein]-L-glutamate 5-O-methyl ester + S-adenosyl-L-homocysteine</text>
        <dbReference type="Rhea" id="RHEA:24452"/>
        <dbReference type="Rhea" id="RHEA-COMP:10208"/>
        <dbReference type="Rhea" id="RHEA-COMP:10311"/>
        <dbReference type="ChEBI" id="CHEBI:29973"/>
        <dbReference type="ChEBI" id="CHEBI:57856"/>
        <dbReference type="ChEBI" id="CHEBI:59789"/>
        <dbReference type="ChEBI" id="CHEBI:82795"/>
        <dbReference type="EC" id="2.1.1.80"/>
    </reaction>
</comment>
<keyword evidence="5" id="KW-0949">S-adenosyl-L-methionine</keyword>
<keyword evidence="3 10" id="KW-0489">Methyltransferase</keyword>
<dbReference type="PANTHER" id="PTHR24422:SF19">
    <property type="entry name" value="CHEMOTAXIS PROTEIN METHYLTRANSFERASE"/>
    <property type="match status" value="1"/>
</dbReference>
<dbReference type="CDD" id="cd16352">
    <property type="entry name" value="CheD"/>
    <property type="match status" value="1"/>
</dbReference>
<dbReference type="InterPro" id="IPR036804">
    <property type="entry name" value="CheR_N_sf"/>
</dbReference>
<keyword evidence="2 7" id="KW-0145">Chemotaxis</keyword>
<reference evidence="10 11" key="1">
    <citation type="submission" date="2023-06" db="EMBL/GenBank/DDBJ databases">
        <title>Roseiconus lacunae JC819 isolated from Gulf of Mannar region, Tamil Nadu.</title>
        <authorList>
            <person name="Pk S."/>
            <person name="Ch S."/>
            <person name="Ch V.R."/>
        </authorList>
    </citation>
    <scope>NUCLEOTIDE SEQUENCE [LARGE SCALE GENOMIC DNA]</scope>
    <source>
        <strain evidence="10 11">JC819</strain>
    </source>
</reference>
<dbReference type="EC" id="3.5.1.44" evidence="7"/>
<comment type="catalytic activity">
    <reaction evidence="7">
        <text>L-glutaminyl-[protein] + H2O = L-glutamyl-[protein] + NH4(+)</text>
        <dbReference type="Rhea" id="RHEA:16441"/>
        <dbReference type="Rhea" id="RHEA-COMP:10207"/>
        <dbReference type="Rhea" id="RHEA-COMP:10208"/>
        <dbReference type="ChEBI" id="CHEBI:15377"/>
        <dbReference type="ChEBI" id="CHEBI:28938"/>
        <dbReference type="ChEBI" id="CHEBI:29973"/>
        <dbReference type="ChEBI" id="CHEBI:30011"/>
        <dbReference type="EC" id="3.5.1.44"/>
    </reaction>
</comment>
<dbReference type="InterPro" id="IPR000780">
    <property type="entry name" value="CheR_MeTrfase"/>
</dbReference>
<dbReference type="InterPro" id="IPR022642">
    <property type="entry name" value="CheR_C"/>
</dbReference>
<dbReference type="GO" id="GO:0032259">
    <property type="term" value="P:methylation"/>
    <property type="evidence" value="ECO:0007669"/>
    <property type="project" value="UniProtKB-KW"/>
</dbReference>
<keyword evidence="11" id="KW-1185">Reference proteome</keyword>
<dbReference type="PRINTS" id="PR00996">
    <property type="entry name" value="CHERMTFRASE"/>
</dbReference>
<evidence type="ECO:0000256" key="6">
    <source>
        <dbReference type="ARBA" id="ARBA00022801"/>
    </source>
</evidence>
<dbReference type="Proteomes" id="UP001239462">
    <property type="component" value="Unassembled WGS sequence"/>
</dbReference>
<feature type="region of interest" description="Disordered" evidence="8">
    <location>
        <begin position="488"/>
        <end position="510"/>
    </location>
</feature>
<dbReference type="SMART" id="SM00138">
    <property type="entry name" value="MeTrc"/>
    <property type="match status" value="1"/>
</dbReference>
<dbReference type="SUPFAM" id="SSF64438">
    <property type="entry name" value="CNF1/YfiH-like putative cysteine hydrolases"/>
    <property type="match status" value="1"/>
</dbReference>
<feature type="region of interest" description="Disordered" evidence="8">
    <location>
        <begin position="293"/>
        <end position="333"/>
    </location>
</feature>
<sequence>MTTTDAPTQDAAQKAVLRVPQFRLFRDLIYKSTGISLGDNKQDFVQSRLRKRLRHLNIGSFAAYYDLIKSQGPDGPEMEQMINRITTNKTHFFREEHHFKHLCGNIFARMIQEADRGERPKKVRIWCAAASTGEEPYTLAIAVRDTFGHLPGWDVRILATDIDTSVLEKAKQATYIPEQLLETPPEYIKKYFSPAITEPGHLTVRPEVTQSVTFRQLNLLASEWPMRMQFDVIFCRNVLIYFDQQTQDKVMRHMAQYLKPEGSLFIGHSESLSGLTDTYTRTGRTIYQHTSFVKSASQSPARPGSQSALAARPQSSLQAAPPARPAPPPPAPALPKKSIIVGDVLASDQPILISTVLGSCIAVCLYDEVIKAGGMNHFALPSGDLSSRKTTSFGVHAMELLINDIMHFGADRRRLKAKVFGGANVLGLSDDDNIGTKNEQFIREFLAMENIPIIAKFLGGNQGMQVLFEPCSGRAKMKLLDRKKTVETEKMERAQTTKKSSEPVSDITLF</sequence>
<dbReference type="Pfam" id="PF01739">
    <property type="entry name" value="CheR"/>
    <property type="match status" value="1"/>
</dbReference>
<evidence type="ECO:0000256" key="8">
    <source>
        <dbReference type="SAM" id="MobiDB-lite"/>
    </source>
</evidence>
<evidence type="ECO:0000256" key="1">
    <source>
        <dbReference type="ARBA" id="ARBA00001541"/>
    </source>
</evidence>
<comment type="function">
    <text evidence="7">Probably deamidates glutamine residues to glutamate on methyl-accepting chemotaxis receptors (MCPs), playing an important role in chemotaxis.</text>
</comment>
<dbReference type="PANTHER" id="PTHR24422">
    <property type="entry name" value="CHEMOTAXIS PROTEIN METHYLTRANSFERASE"/>
    <property type="match status" value="1"/>
</dbReference>
<evidence type="ECO:0000256" key="3">
    <source>
        <dbReference type="ARBA" id="ARBA00022603"/>
    </source>
</evidence>
<dbReference type="EMBL" id="JASZZN010000013">
    <property type="protein sequence ID" value="MDM4017258.1"/>
    <property type="molecule type" value="Genomic_DNA"/>
</dbReference>
<dbReference type="Gene3D" id="3.30.1330.200">
    <property type="match status" value="1"/>
</dbReference>
<keyword evidence="4" id="KW-0808">Transferase</keyword>
<dbReference type="Gene3D" id="3.40.50.150">
    <property type="entry name" value="Vaccinia Virus protein VP39"/>
    <property type="match status" value="1"/>
</dbReference>
<dbReference type="InterPro" id="IPR038592">
    <property type="entry name" value="CheD-like_sf"/>
</dbReference>
<feature type="domain" description="CheR-type methyltransferase" evidence="9">
    <location>
        <begin position="10"/>
        <end position="292"/>
    </location>
</feature>
<dbReference type="PROSITE" id="PS50123">
    <property type="entry name" value="CHER"/>
    <property type="match status" value="1"/>
</dbReference>
<gene>
    <name evidence="7" type="primary">cheD</name>
    <name evidence="10" type="ORF">QTN89_17560</name>
</gene>
<feature type="compositionally biased region" description="Pro residues" evidence="8">
    <location>
        <begin position="322"/>
        <end position="333"/>
    </location>
</feature>
<proteinExistence type="inferred from homology"/>
<dbReference type="GO" id="GO:0008168">
    <property type="term" value="F:methyltransferase activity"/>
    <property type="evidence" value="ECO:0007669"/>
    <property type="project" value="UniProtKB-KW"/>
</dbReference>
<dbReference type="Gene3D" id="1.10.155.10">
    <property type="entry name" value="Chemotaxis receptor methyltransferase CheR, N-terminal domain"/>
    <property type="match status" value="1"/>
</dbReference>
<dbReference type="RefSeq" id="WP_149498987.1">
    <property type="nucleotide sequence ID" value="NZ_JASZZN010000013.1"/>
</dbReference>
<dbReference type="Pfam" id="PF03705">
    <property type="entry name" value="CheR_N"/>
    <property type="match status" value="1"/>
</dbReference>
<dbReference type="InterPro" id="IPR029063">
    <property type="entry name" value="SAM-dependent_MTases_sf"/>
</dbReference>
<name>A0ABT7PLQ5_9BACT</name>
<feature type="compositionally biased region" description="Basic and acidic residues" evidence="8">
    <location>
        <begin position="488"/>
        <end position="501"/>
    </location>
</feature>
<comment type="similarity">
    <text evidence="7">Belongs to the CheD family.</text>
</comment>
<evidence type="ECO:0000256" key="2">
    <source>
        <dbReference type="ARBA" id="ARBA00022500"/>
    </source>
</evidence>
<evidence type="ECO:0000313" key="11">
    <source>
        <dbReference type="Proteomes" id="UP001239462"/>
    </source>
</evidence>
<evidence type="ECO:0000256" key="7">
    <source>
        <dbReference type="HAMAP-Rule" id="MF_01440"/>
    </source>
</evidence>
<evidence type="ECO:0000256" key="5">
    <source>
        <dbReference type="ARBA" id="ARBA00022691"/>
    </source>
</evidence>
<protein>
    <recommendedName>
        <fullName evidence="7">Probable chemoreceptor glutamine deamidase CheD</fullName>
        <ecNumber evidence="7">3.5.1.44</ecNumber>
    </recommendedName>
</protein>
<dbReference type="HAMAP" id="MF_01440">
    <property type="entry name" value="CheD"/>
    <property type="match status" value="1"/>
</dbReference>
<dbReference type="InterPro" id="IPR050903">
    <property type="entry name" value="Bact_Chemotaxis_MeTrfase"/>
</dbReference>
<dbReference type="Pfam" id="PF03975">
    <property type="entry name" value="CheD"/>
    <property type="match status" value="1"/>
</dbReference>
<dbReference type="SUPFAM" id="SSF47757">
    <property type="entry name" value="Chemotaxis receptor methyltransferase CheR, N-terminal domain"/>
    <property type="match status" value="1"/>
</dbReference>
<dbReference type="InterPro" id="IPR011324">
    <property type="entry name" value="Cytotoxic_necrot_fac-like_cat"/>
</dbReference>